<organism evidence="1 2">
    <name type="scientific">Actinidia rufa</name>
    <dbReference type="NCBI Taxonomy" id="165716"/>
    <lineage>
        <taxon>Eukaryota</taxon>
        <taxon>Viridiplantae</taxon>
        <taxon>Streptophyta</taxon>
        <taxon>Embryophyta</taxon>
        <taxon>Tracheophyta</taxon>
        <taxon>Spermatophyta</taxon>
        <taxon>Magnoliopsida</taxon>
        <taxon>eudicotyledons</taxon>
        <taxon>Gunneridae</taxon>
        <taxon>Pentapetalae</taxon>
        <taxon>asterids</taxon>
        <taxon>Ericales</taxon>
        <taxon>Actinidiaceae</taxon>
        <taxon>Actinidia</taxon>
    </lineage>
</organism>
<accession>A0A7J0GU01</accession>
<dbReference type="AlphaFoldDB" id="A0A7J0GU01"/>
<reference evidence="1 2" key="1">
    <citation type="submission" date="2019-07" db="EMBL/GenBank/DDBJ databases">
        <title>De Novo Assembly of kiwifruit Actinidia rufa.</title>
        <authorList>
            <person name="Sugita-Konishi S."/>
            <person name="Sato K."/>
            <person name="Mori E."/>
            <person name="Abe Y."/>
            <person name="Kisaki G."/>
            <person name="Hamano K."/>
            <person name="Suezawa K."/>
            <person name="Otani M."/>
            <person name="Fukuda T."/>
            <person name="Manabe T."/>
            <person name="Gomi K."/>
            <person name="Tabuchi M."/>
            <person name="Akimitsu K."/>
            <person name="Kataoka I."/>
        </authorList>
    </citation>
    <scope>NUCLEOTIDE SEQUENCE [LARGE SCALE GENOMIC DNA]</scope>
    <source>
        <strain evidence="2">cv. Fuchu</strain>
    </source>
</reference>
<dbReference type="Proteomes" id="UP000585474">
    <property type="component" value="Unassembled WGS sequence"/>
</dbReference>
<sequence length="63" mass="6510">MVGVCGHRRLAAVVGWSQGDGDGGGVVAVEARVFGWCIGLTRLIDGCGDGRRSIDDHKLMLGG</sequence>
<evidence type="ECO:0000313" key="1">
    <source>
        <dbReference type="EMBL" id="GFZ14024.1"/>
    </source>
</evidence>
<keyword evidence="2" id="KW-1185">Reference proteome</keyword>
<proteinExistence type="predicted"/>
<dbReference type="EMBL" id="BJWL01000024">
    <property type="protein sequence ID" value="GFZ14024.1"/>
    <property type="molecule type" value="Genomic_DNA"/>
</dbReference>
<protein>
    <submittedName>
        <fullName evidence="1">Uncharacterized protein</fullName>
    </submittedName>
</protein>
<name>A0A7J0GU01_9ERIC</name>
<comment type="caution">
    <text evidence="1">The sequence shown here is derived from an EMBL/GenBank/DDBJ whole genome shotgun (WGS) entry which is preliminary data.</text>
</comment>
<gene>
    <name evidence="1" type="ORF">Acr_24g0002140</name>
</gene>
<evidence type="ECO:0000313" key="2">
    <source>
        <dbReference type="Proteomes" id="UP000585474"/>
    </source>
</evidence>